<evidence type="ECO:0000256" key="12">
    <source>
        <dbReference type="RuleBase" id="RU362034"/>
    </source>
</evidence>
<dbReference type="InterPro" id="IPR004176">
    <property type="entry name" value="Clp_R_N"/>
</dbReference>
<dbReference type="Proteomes" id="UP000297348">
    <property type="component" value="Unassembled WGS sequence"/>
</dbReference>
<evidence type="ECO:0000256" key="5">
    <source>
        <dbReference type="ARBA" id="ARBA00022840"/>
    </source>
</evidence>
<dbReference type="SUPFAM" id="SSF52540">
    <property type="entry name" value="P-loop containing nucleoside triphosphate hydrolases"/>
    <property type="match status" value="2"/>
</dbReference>
<dbReference type="FunFam" id="3.40.50.300:FF:000010">
    <property type="entry name" value="Chaperone clpB 1, putative"/>
    <property type="match status" value="1"/>
</dbReference>
<dbReference type="InterPro" id="IPR003593">
    <property type="entry name" value="AAA+_ATPase"/>
</dbReference>
<dbReference type="InterPro" id="IPR018368">
    <property type="entry name" value="ClpA/B_CS1"/>
</dbReference>
<keyword evidence="15" id="KW-1185">Reference proteome</keyword>
<dbReference type="Pfam" id="PF10431">
    <property type="entry name" value="ClpB_D2-small"/>
    <property type="match status" value="1"/>
</dbReference>
<dbReference type="GO" id="GO:0042026">
    <property type="term" value="P:protein refolding"/>
    <property type="evidence" value="ECO:0007669"/>
    <property type="project" value="UniProtKB-UniRule"/>
</dbReference>
<evidence type="ECO:0000256" key="9">
    <source>
        <dbReference type="ARBA" id="ARBA00026057"/>
    </source>
</evidence>
<dbReference type="PRINTS" id="PR00300">
    <property type="entry name" value="CLPPROTEASEA"/>
</dbReference>
<dbReference type="GO" id="GO:0005737">
    <property type="term" value="C:cytoplasm"/>
    <property type="evidence" value="ECO:0007669"/>
    <property type="project" value="UniProtKB-SubCell"/>
</dbReference>
<dbReference type="Pfam" id="PF00004">
    <property type="entry name" value="AAA"/>
    <property type="match status" value="1"/>
</dbReference>
<dbReference type="Gene3D" id="1.10.8.60">
    <property type="match status" value="1"/>
</dbReference>
<keyword evidence="5 11" id="KW-0067">ATP-binding</keyword>
<dbReference type="InterPro" id="IPR036628">
    <property type="entry name" value="Clp_N_dom_sf"/>
</dbReference>
<keyword evidence="12" id="KW-0346">Stress response</keyword>
<evidence type="ECO:0000256" key="3">
    <source>
        <dbReference type="ARBA" id="ARBA00022737"/>
    </source>
</evidence>
<dbReference type="InterPro" id="IPR019489">
    <property type="entry name" value="Clp_ATPase_C"/>
</dbReference>
<evidence type="ECO:0000256" key="11">
    <source>
        <dbReference type="RuleBase" id="RU004432"/>
    </source>
</evidence>
<dbReference type="FunFam" id="3.40.50.300:FF:000120">
    <property type="entry name" value="ATP-dependent chaperone ClpB"/>
    <property type="match status" value="1"/>
</dbReference>
<reference evidence="14 15" key="1">
    <citation type="submission" date="2018-10" db="EMBL/GenBank/DDBJ databases">
        <title>Lactobacillus sp. R7 and Lactobacillus sp. R19 isolated from fermented mustard green product of Taiwan.</title>
        <authorList>
            <person name="Lin S.-T."/>
        </authorList>
    </citation>
    <scope>NUCLEOTIDE SEQUENCE [LARGE SCALE GENOMIC DNA]</scope>
    <source>
        <strain evidence="14 15">BCRC 81129</strain>
    </source>
</reference>
<dbReference type="SMART" id="SM00382">
    <property type="entry name" value="AAA"/>
    <property type="match status" value="2"/>
</dbReference>
<organism evidence="14 15">
    <name type="scientific">Levilactobacillus suantsaiihabitans</name>
    <dbReference type="NCBI Taxonomy" id="2487722"/>
    <lineage>
        <taxon>Bacteria</taxon>
        <taxon>Bacillati</taxon>
        <taxon>Bacillota</taxon>
        <taxon>Bacilli</taxon>
        <taxon>Lactobacillales</taxon>
        <taxon>Lactobacillaceae</taxon>
        <taxon>Levilactobacillus</taxon>
    </lineage>
</organism>
<evidence type="ECO:0000313" key="14">
    <source>
        <dbReference type="EMBL" id="TGD18936.1"/>
    </source>
</evidence>
<evidence type="ECO:0000259" key="13">
    <source>
        <dbReference type="PROSITE" id="PS51903"/>
    </source>
</evidence>
<accession>A0A4Z0JAU2</accession>
<evidence type="ECO:0000256" key="6">
    <source>
        <dbReference type="ARBA" id="ARBA00023054"/>
    </source>
</evidence>
<keyword evidence="4 11" id="KW-0547">Nucleotide-binding</keyword>
<evidence type="ECO:0000256" key="4">
    <source>
        <dbReference type="ARBA" id="ARBA00022741"/>
    </source>
</evidence>
<keyword evidence="6 12" id="KW-0175">Coiled coil</keyword>
<dbReference type="GO" id="GO:0005524">
    <property type="term" value="F:ATP binding"/>
    <property type="evidence" value="ECO:0007669"/>
    <property type="project" value="UniProtKB-UniRule"/>
</dbReference>
<dbReference type="InterPro" id="IPR017730">
    <property type="entry name" value="Chaperonin_ClpB"/>
</dbReference>
<comment type="subcellular location">
    <subcellularLocation>
        <location evidence="1 12">Cytoplasm</location>
    </subcellularLocation>
</comment>
<protein>
    <recommendedName>
        <fullName evidence="12">Chaperone protein ClpB</fullName>
    </recommendedName>
</protein>
<dbReference type="PANTHER" id="PTHR11638">
    <property type="entry name" value="ATP-DEPENDENT CLP PROTEASE"/>
    <property type="match status" value="1"/>
</dbReference>
<dbReference type="NCBIfam" id="TIGR03346">
    <property type="entry name" value="chaperone_ClpB"/>
    <property type="match status" value="1"/>
</dbReference>
<feature type="domain" description="Clp R" evidence="13">
    <location>
        <begin position="3"/>
        <end position="148"/>
    </location>
</feature>
<proteinExistence type="inferred from homology"/>
<evidence type="ECO:0000256" key="7">
    <source>
        <dbReference type="ARBA" id="ARBA00023186"/>
    </source>
</evidence>
<dbReference type="PANTHER" id="PTHR11638:SF18">
    <property type="entry name" value="HEAT SHOCK PROTEIN 104"/>
    <property type="match status" value="1"/>
</dbReference>
<dbReference type="GO" id="GO:0016887">
    <property type="term" value="F:ATP hydrolysis activity"/>
    <property type="evidence" value="ECO:0007669"/>
    <property type="project" value="InterPro"/>
</dbReference>
<dbReference type="InterPro" id="IPR041546">
    <property type="entry name" value="ClpA/ClpB_AAA_lid"/>
</dbReference>
<dbReference type="CDD" id="cd19499">
    <property type="entry name" value="RecA-like_ClpB_Hsp104-like"/>
    <property type="match status" value="1"/>
</dbReference>
<dbReference type="Gene3D" id="1.10.1780.10">
    <property type="entry name" value="Clp, N-terminal domain"/>
    <property type="match status" value="1"/>
</dbReference>
<evidence type="ECO:0000256" key="10">
    <source>
        <dbReference type="PROSITE-ProRule" id="PRU01251"/>
    </source>
</evidence>
<dbReference type="FunFam" id="3.40.50.300:FF:000025">
    <property type="entry name" value="ATP-dependent Clp protease subunit"/>
    <property type="match status" value="1"/>
</dbReference>
<comment type="subunit">
    <text evidence="12">Homohexamer; The oligomerization is ATP-dependent.</text>
</comment>
<dbReference type="GO" id="GO:0034605">
    <property type="term" value="P:cellular response to heat"/>
    <property type="evidence" value="ECO:0007669"/>
    <property type="project" value="TreeGrafter"/>
</dbReference>
<dbReference type="Pfam" id="PF07724">
    <property type="entry name" value="AAA_2"/>
    <property type="match status" value="1"/>
</dbReference>
<comment type="similarity">
    <text evidence="2 11">Belongs to the ClpA/ClpB family.</text>
</comment>
<keyword evidence="12" id="KW-0963">Cytoplasm</keyword>
<dbReference type="PROSITE" id="PS51903">
    <property type="entry name" value="CLP_R"/>
    <property type="match status" value="1"/>
</dbReference>
<evidence type="ECO:0000256" key="1">
    <source>
        <dbReference type="ARBA" id="ARBA00004496"/>
    </source>
</evidence>
<keyword evidence="3 10" id="KW-0677">Repeat</keyword>
<comment type="caution">
    <text evidence="14">The sequence shown here is derived from an EMBL/GenBank/DDBJ whole genome shotgun (WGS) entry which is preliminary data.</text>
</comment>
<evidence type="ECO:0000313" key="15">
    <source>
        <dbReference type="Proteomes" id="UP000297348"/>
    </source>
</evidence>
<dbReference type="AlphaFoldDB" id="A0A4Z0JAU2"/>
<dbReference type="CDD" id="cd00009">
    <property type="entry name" value="AAA"/>
    <property type="match status" value="1"/>
</dbReference>
<comment type="function">
    <text evidence="8">Part of a stress-induced multi-chaperone system, it is involved in the recovery of the cell from heat-induced damage, in cooperation with DnaK, DnaJ and GrpE. Acts before DnaK, in the processing of protein aggregates. Protein binding stimulates the ATPase activity; ATP hydrolysis unfolds the denatured protein aggregates, which probably helps expose new hydrophobic binding sites on the surface of ClpB-bound aggregates, contributing to the solubilization and refolding of denatured protein aggregates by DnaK.</text>
</comment>
<dbReference type="SUPFAM" id="SSF81923">
    <property type="entry name" value="Double Clp-N motif"/>
    <property type="match status" value="1"/>
</dbReference>
<dbReference type="EMBL" id="RKLX01000008">
    <property type="protein sequence ID" value="TGD18936.1"/>
    <property type="molecule type" value="Genomic_DNA"/>
</dbReference>
<name>A0A4Z0JAU2_9LACO</name>
<dbReference type="Pfam" id="PF02861">
    <property type="entry name" value="Clp_N"/>
    <property type="match status" value="1"/>
</dbReference>
<dbReference type="InterPro" id="IPR003959">
    <property type="entry name" value="ATPase_AAA_core"/>
</dbReference>
<dbReference type="Pfam" id="PF17871">
    <property type="entry name" value="AAA_lid_9"/>
    <property type="match status" value="1"/>
</dbReference>
<sequence>MNPEKMTQALTDALTEAQHIAMTRKHQDVTVAHLFKFLIQPGELGREILASAGVDITALDSELDRELDGISTVSGAGIQYGQSFSRNLTDLLQRADVIKDGYHDDFMAVDTVVIALMQLSGETLTDYLKQQGITEQMVKNAVDKMRSGERVTSKNQEDQYKALDKYGIDLVKAMRSGKIDPIIGRDDEILSVIRILSRKTKNNPVLIGEAGVGKTAIVEGLAQRIVRGDVPDNLKDKTIFSLDMGALIAGAKYRGEFEERLKAVLKEVTKSEGQIIMFIDEIHNIVGAGKAEGSMDAGNLLKPMLARGELHLIGATTLDEYRQYLEQDKALARRFQRVLVNEPSVDDTVTILRGLRERFEIHHGVKIHDNALIAAAKLSDRYLTDRFLPDKAIDLVDEASASIRVEMNSAPTELDQARRQLMRMQVEQTALKQETDEASQKRLAELTKELADTKEKVDQLSARWNQEKTAIKAVGDKKTELDRAKRDLANAESAYDLNKAAELQHGTIPRLTKELAQLEKQDQNQNWLVSESVTENEIATVVSRMTGIPVTKLVQGEREKLLQLAERLHDRVVGQDQAVSAVADAVLRSRAGLQDPTKPLGSFLFLGPTGVGKTELAKALAENLFDSEDHMVRIDMSEYMEKESVSRLVGAAPGYVGYEEGGQLTEAVRRNPYTIVLFDEVEKAHPDVFNLLLQVLDDGRLTDSQGRTVDFKNTILIMTSNLGSDILLQGTDAKGHISPDAQKQVAQLLQSRFRPEFLNRIDETIMFTPLSLADVQQIVVKLIAHLATRLHEQQLDLTITPAAQAWIAQKGYLPAYGARPLQRFITTHVETPLARQLIGGQIPVNSLITIDVADDALTFTHALQTATIK</sequence>
<dbReference type="PROSITE" id="PS00870">
    <property type="entry name" value="CLPAB_1"/>
    <property type="match status" value="1"/>
</dbReference>
<dbReference type="Gene3D" id="3.40.50.300">
    <property type="entry name" value="P-loop containing nucleotide triphosphate hydrolases"/>
    <property type="match status" value="3"/>
</dbReference>
<dbReference type="RefSeq" id="WP_135367831.1">
    <property type="nucleotide sequence ID" value="NZ_RKLX01000008.1"/>
</dbReference>
<dbReference type="InterPro" id="IPR027417">
    <property type="entry name" value="P-loop_NTPase"/>
</dbReference>
<dbReference type="InterPro" id="IPR050130">
    <property type="entry name" value="ClpA_ClpB"/>
</dbReference>
<evidence type="ECO:0000256" key="2">
    <source>
        <dbReference type="ARBA" id="ARBA00008675"/>
    </source>
</evidence>
<dbReference type="PROSITE" id="PS00871">
    <property type="entry name" value="CLPAB_2"/>
    <property type="match status" value="1"/>
</dbReference>
<gene>
    <name evidence="12 14" type="primary">clpB</name>
    <name evidence="14" type="ORF">EGT51_05935</name>
</gene>
<dbReference type="InterPro" id="IPR001270">
    <property type="entry name" value="ClpA/B"/>
</dbReference>
<keyword evidence="7 11" id="KW-0143">Chaperone</keyword>
<comment type="subunit">
    <text evidence="9">Homohexamer. The oligomerization is ATP-dependent.</text>
</comment>
<dbReference type="SMART" id="SM01086">
    <property type="entry name" value="ClpB_D2-small"/>
    <property type="match status" value="1"/>
</dbReference>
<dbReference type="OrthoDB" id="9803641at2"/>
<dbReference type="InterPro" id="IPR028299">
    <property type="entry name" value="ClpA/B_CS2"/>
</dbReference>
<feature type="coiled-coil region" evidence="12">
    <location>
        <begin position="414"/>
        <end position="501"/>
    </location>
</feature>
<evidence type="ECO:0000256" key="8">
    <source>
        <dbReference type="ARBA" id="ARBA00025613"/>
    </source>
</evidence>